<keyword evidence="4" id="KW-1185">Reference proteome</keyword>
<dbReference type="CDD" id="cd00229">
    <property type="entry name" value="SGNH_hydrolase"/>
    <property type="match status" value="1"/>
</dbReference>
<keyword evidence="2" id="KW-0472">Membrane</keyword>
<dbReference type="PANTHER" id="PTHR34407">
    <property type="entry name" value="EXPRESSED PROTEIN"/>
    <property type="match status" value="1"/>
</dbReference>
<keyword evidence="2" id="KW-1133">Transmembrane helix</keyword>
<dbReference type="AlphaFoldDB" id="A0A8K0JKJ9"/>
<evidence type="ECO:0000313" key="4">
    <source>
        <dbReference type="Proteomes" id="UP000812966"/>
    </source>
</evidence>
<sequence>MDVDGGNQTSNNSGYSSWRRSAGRRRSGSTNSGTFRGNSRRFPLMLVGIIGIPVLLLSLIYGIIRGNAPDLLPDLHLTDILAPIKLTESLSRRCVCGTDEGKRDTEGKRVCEVYGKDGLLRSRLHEGTGNRIKDFVRFARTGKRLKVGIMGGSVSACHGLHLKPGFPGGDPAGPGCYPTLFVDWLHKAFPMPDGQEHEIFNGAIGAMDSSYYAFCGTHHIPTDVNLIILEFDVNDQANLAYQAYFDQLLRVLLELPSKPAVMILGAWSPLIAQNQGYGDPQVAHLPVAHYYDVPYLSLKRVIWNHYLRWPKEVAETFYQKDMVHPKARGHRVMADLLIAYFEGQMCEYDLNGVPSNPPLDVTAGTTLPYGEFVDADFAFESIKAGDEAEGDGWKSTYDTEALDKMAFEKKLFVEPIDVLGIPFTPIEQPLREVVDPESNSTDAKHLLELVQPKPFCADANDPTNPMKPTVSIGWERFVWMEEKHFWKSKKPGSKISVDIEVSQGRVAIYYWRSSTLAGGTVNCWVDDNERGSVQVGSWWDRPYNMASVWFIDEKVTPGKHYVTCKLLDQSSNPNDDTQREFRLVAVMAT</sequence>
<feature type="transmembrane region" description="Helical" evidence="2">
    <location>
        <begin position="44"/>
        <end position="64"/>
    </location>
</feature>
<feature type="compositionally biased region" description="Polar residues" evidence="1">
    <location>
        <begin position="1"/>
        <end position="12"/>
    </location>
</feature>
<evidence type="ECO:0000256" key="1">
    <source>
        <dbReference type="SAM" id="MobiDB-lite"/>
    </source>
</evidence>
<dbReference type="SUPFAM" id="SSF52266">
    <property type="entry name" value="SGNH hydrolase"/>
    <property type="match status" value="1"/>
</dbReference>
<proteinExistence type="predicted"/>
<evidence type="ECO:0000313" key="3">
    <source>
        <dbReference type="EMBL" id="KAG7532211.1"/>
    </source>
</evidence>
<dbReference type="InterPro" id="IPR036514">
    <property type="entry name" value="SGNH_hydro_sf"/>
</dbReference>
<feature type="region of interest" description="Disordered" evidence="1">
    <location>
        <begin position="1"/>
        <end position="34"/>
    </location>
</feature>
<dbReference type="Proteomes" id="UP000812966">
    <property type="component" value="Unassembled WGS sequence"/>
</dbReference>
<dbReference type="PANTHER" id="PTHR34407:SF1">
    <property type="entry name" value="SGNH HYDROLASE-TYPE ESTERASE DOMAIN-CONTAINING PROTEIN"/>
    <property type="match status" value="1"/>
</dbReference>
<dbReference type="EMBL" id="JABELV010000071">
    <property type="protein sequence ID" value="KAG7532211.1"/>
    <property type="molecule type" value="Genomic_DNA"/>
</dbReference>
<reference evidence="3" key="1">
    <citation type="submission" date="2020-04" db="EMBL/GenBank/DDBJ databases">
        <title>Analysis of mating type loci in Filobasidium floriforme.</title>
        <authorList>
            <person name="Nowrousian M."/>
        </authorList>
    </citation>
    <scope>NUCLEOTIDE SEQUENCE</scope>
    <source>
        <strain evidence="3">CBS 6242</strain>
    </source>
</reference>
<organism evidence="3 4">
    <name type="scientific">Filobasidium floriforme</name>
    <dbReference type="NCBI Taxonomy" id="5210"/>
    <lineage>
        <taxon>Eukaryota</taxon>
        <taxon>Fungi</taxon>
        <taxon>Dikarya</taxon>
        <taxon>Basidiomycota</taxon>
        <taxon>Agaricomycotina</taxon>
        <taxon>Tremellomycetes</taxon>
        <taxon>Filobasidiales</taxon>
        <taxon>Filobasidiaceae</taxon>
        <taxon>Filobasidium</taxon>
    </lineage>
</organism>
<gene>
    <name evidence="3" type="ORF">FFLO_03760</name>
</gene>
<protein>
    <recommendedName>
        <fullName evidence="5">SGNH hydrolase-type esterase domain-containing protein</fullName>
    </recommendedName>
</protein>
<evidence type="ECO:0008006" key="5">
    <source>
        <dbReference type="Google" id="ProtNLM"/>
    </source>
</evidence>
<accession>A0A8K0JKJ9</accession>
<dbReference type="Gene3D" id="3.40.50.1110">
    <property type="entry name" value="SGNH hydrolase"/>
    <property type="match status" value="1"/>
</dbReference>
<name>A0A8K0JKJ9_9TREE</name>
<evidence type="ECO:0000256" key="2">
    <source>
        <dbReference type="SAM" id="Phobius"/>
    </source>
</evidence>
<comment type="caution">
    <text evidence="3">The sequence shown here is derived from an EMBL/GenBank/DDBJ whole genome shotgun (WGS) entry which is preliminary data.</text>
</comment>
<keyword evidence="2" id="KW-0812">Transmembrane</keyword>